<comment type="similarity">
    <text evidence="1">Belongs to the peptidase C48 family.</text>
</comment>
<dbReference type="PROSITE" id="PS50600">
    <property type="entry name" value="ULP_PROTEASE"/>
    <property type="match status" value="1"/>
</dbReference>
<dbReference type="OrthoDB" id="723791at2759"/>
<evidence type="ECO:0000256" key="1">
    <source>
        <dbReference type="ARBA" id="ARBA00005234"/>
    </source>
</evidence>
<proteinExistence type="inferred from homology"/>
<evidence type="ECO:0000256" key="2">
    <source>
        <dbReference type="ARBA" id="ARBA00022670"/>
    </source>
</evidence>
<dbReference type="AlphaFoldDB" id="A0A8K0I8H3"/>
<dbReference type="Gene3D" id="3.40.395.10">
    <property type="entry name" value="Adenoviral Proteinase, Chain A"/>
    <property type="match status" value="1"/>
</dbReference>
<gene>
    <name evidence="6" type="ORF">COCNU_04G015290</name>
</gene>
<evidence type="ECO:0000256" key="3">
    <source>
        <dbReference type="ARBA" id="ARBA00022801"/>
    </source>
</evidence>
<reference evidence="6" key="1">
    <citation type="journal article" date="2017" name="Gigascience">
        <title>The genome draft of coconut (Cocos nucifera).</title>
        <authorList>
            <person name="Xiao Y."/>
            <person name="Xu P."/>
            <person name="Fan H."/>
            <person name="Baudouin L."/>
            <person name="Xia W."/>
            <person name="Bocs S."/>
            <person name="Xu J."/>
            <person name="Li Q."/>
            <person name="Guo A."/>
            <person name="Zhou L."/>
            <person name="Li J."/>
            <person name="Wu Y."/>
            <person name="Ma Z."/>
            <person name="Armero A."/>
            <person name="Issali A.E."/>
            <person name="Liu N."/>
            <person name="Peng M."/>
            <person name="Yang Y."/>
        </authorList>
    </citation>
    <scope>NUCLEOTIDE SEQUENCE</scope>
    <source>
        <tissue evidence="6">Spear leaf of Hainan Tall coconut</tissue>
    </source>
</reference>
<keyword evidence="7" id="KW-1185">Reference proteome</keyword>
<dbReference type="Pfam" id="PF02902">
    <property type="entry name" value="Peptidase_C48"/>
    <property type="match status" value="1"/>
</dbReference>
<evidence type="ECO:0000313" key="7">
    <source>
        <dbReference type="Proteomes" id="UP000797356"/>
    </source>
</evidence>
<sequence length="280" mass="34418">MRKRGRRIIKRRRKRRRRRRRGRRKKEKRRRRRESRKKEKEKEDEKKMEEEKKKKDEKKIKAKEKREKEKRVQEDKKKKEDKKKREHEERKIKEEKKIMEKKKRKEEERKMEEEKKIIDADQDFLRKKSKKRSDLYDKYTVAPVMTAGMCIQSTSIHHALVGMAREFIFGGVSDDDKKKFRLLFSIINTENVHWHLLVMDMDAKKIIHLNFIKRNAKYKASARKWHKILGAMFHIYYDNAKVDEWNVEEDEDCPSQPPGSLDCGIYCLKYMDFFARKDRS</sequence>
<keyword evidence="2" id="KW-0645">Protease</keyword>
<dbReference type="EMBL" id="CM017875">
    <property type="protein sequence ID" value="KAG1339223.1"/>
    <property type="molecule type" value="Genomic_DNA"/>
</dbReference>
<protein>
    <recommendedName>
        <fullName evidence="5">Ubiquitin-like protease family profile domain-containing protein</fullName>
    </recommendedName>
</protein>
<dbReference type="GO" id="GO:0008234">
    <property type="term" value="F:cysteine-type peptidase activity"/>
    <property type="evidence" value="ECO:0007669"/>
    <property type="project" value="InterPro"/>
</dbReference>
<feature type="compositionally biased region" description="Basic and acidic residues" evidence="4">
    <location>
        <begin position="36"/>
        <end position="78"/>
    </location>
</feature>
<keyword evidence="3" id="KW-0378">Hydrolase</keyword>
<accession>A0A8K0I8H3</accession>
<dbReference type="GO" id="GO:0006508">
    <property type="term" value="P:proteolysis"/>
    <property type="evidence" value="ECO:0007669"/>
    <property type="project" value="UniProtKB-KW"/>
</dbReference>
<reference evidence="6" key="2">
    <citation type="submission" date="2019-07" db="EMBL/GenBank/DDBJ databases">
        <authorList>
            <person name="Yang Y."/>
            <person name="Bocs S."/>
            <person name="Baudouin L."/>
        </authorList>
    </citation>
    <scope>NUCLEOTIDE SEQUENCE</scope>
    <source>
        <tissue evidence="6">Spear leaf of Hainan Tall coconut</tissue>
    </source>
</reference>
<feature type="domain" description="Ubiquitin-like protease family profile" evidence="5">
    <location>
        <begin position="96"/>
        <end position="274"/>
    </location>
</feature>
<dbReference type="InterPro" id="IPR003653">
    <property type="entry name" value="Peptidase_C48_C"/>
</dbReference>
<feature type="region of interest" description="Disordered" evidence="4">
    <location>
        <begin position="1"/>
        <end position="90"/>
    </location>
</feature>
<name>A0A8K0I8H3_COCNU</name>
<dbReference type="Proteomes" id="UP000797356">
    <property type="component" value="Chromosome 4"/>
</dbReference>
<comment type="caution">
    <text evidence="6">The sequence shown here is derived from an EMBL/GenBank/DDBJ whole genome shotgun (WGS) entry which is preliminary data.</text>
</comment>
<dbReference type="SUPFAM" id="SSF54001">
    <property type="entry name" value="Cysteine proteinases"/>
    <property type="match status" value="1"/>
</dbReference>
<evidence type="ECO:0000259" key="5">
    <source>
        <dbReference type="PROSITE" id="PS50600"/>
    </source>
</evidence>
<evidence type="ECO:0000313" key="6">
    <source>
        <dbReference type="EMBL" id="KAG1339223.1"/>
    </source>
</evidence>
<organism evidence="6 7">
    <name type="scientific">Cocos nucifera</name>
    <name type="common">Coconut palm</name>
    <dbReference type="NCBI Taxonomy" id="13894"/>
    <lineage>
        <taxon>Eukaryota</taxon>
        <taxon>Viridiplantae</taxon>
        <taxon>Streptophyta</taxon>
        <taxon>Embryophyta</taxon>
        <taxon>Tracheophyta</taxon>
        <taxon>Spermatophyta</taxon>
        <taxon>Magnoliopsida</taxon>
        <taxon>Liliopsida</taxon>
        <taxon>Arecaceae</taxon>
        <taxon>Arecoideae</taxon>
        <taxon>Cocoseae</taxon>
        <taxon>Attaleinae</taxon>
        <taxon>Cocos</taxon>
    </lineage>
</organism>
<feature type="compositionally biased region" description="Basic residues" evidence="4">
    <location>
        <begin position="1"/>
        <end position="35"/>
    </location>
</feature>
<evidence type="ECO:0000256" key="4">
    <source>
        <dbReference type="SAM" id="MobiDB-lite"/>
    </source>
</evidence>
<dbReference type="InterPro" id="IPR038765">
    <property type="entry name" value="Papain-like_cys_pep_sf"/>
</dbReference>